<dbReference type="Proteomes" id="UP001596298">
    <property type="component" value="Unassembled WGS sequence"/>
</dbReference>
<dbReference type="EMBL" id="JBHSWH010000001">
    <property type="protein sequence ID" value="MFC6704194.1"/>
    <property type="molecule type" value="Genomic_DNA"/>
</dbReference>
<accession>A0ABW2ABZ0</accession>
<evidence type="ECO:0008006" key="3">
    <source>
        <dbReference type="Google" id="ProtNLM"/>
    </source>
</evidence>
<comment type="caution">
    <text evidence="1">The sequence shown here is derived from an EMBL/GenBank/DDBJ whole genome shotgun (WGS) entry which is preliminary data.</text>
</comment>
<reference evidence="2" key="1">
    <citation type="journal article" date="2019" name="Int. J. Syst. Evol. Microbiol.">
        <title>The Global Catalogue of Microorganisms (GCM) 10K type strain sequencing project: providing services to taxonomists for standard genome sequencing and annotation.</title>
        <authorList>
            <consortium name="The Broad Institute Genomics Platform"/>
            <consortium name="The Broad Institute Genome Sequencing Center for Infectious Disease"/>
            <person name="Wu L."/>
            <person name="Ma J."/>
        </authorList>
    </citation>
    <scope>NUCLEOTIDE SEQUENCE [LARGE SCALE GENOMIC DNA]</scope>
    <source>
        <strain evidence="2">CCUG 58127</strain>
    </source>
</reference>
<organism evidence="1 2">
    <name type="scientific">Flexivirga alba</name>
    <dbReference type="NCBI Taxonomy" id="702742"/>
    <lineage>
        <taxon>Bacteria</taxon>
        <taxon>Bacillati</taxon>
        <taxon>Actinomycetota</taxon>
        <taxon>Actinomycetes</taxon>
        <taxon>Micrococcales</taxon>
        <taxon>Dermacoccaceae</taxon>
        <taxon>Flexivirga</taxon>
    </lineage>
</organism>
<evidence type="ECO:0000313" key="1">
    <source>
        <dbReference type="EMBL" id="MFC6704194.1"/>
    </source>
</evidence>
<keyword evidence="2" id="KW-1185">Reference proteome</keyword>
<sequence>MSLETPPPLDKLLMSPPFQRCRHEAARTANDPAALSSLLEKVAAHEFGIGPLPDTQGGIDIDIACAVVDAHIADLTGGTTTNPVADARCRLVVAALHYLVDMNDVIPDNLPSGHVDDVAVMRWATRVARGEVPAE</sequence>
<evidence type="ECO:0000313" key="2">
    <source>
        <dbReference type="Proteomes" id="UP001596298"/>
    </source>
</evidence>
<name>A0ABW2ABZ0_9MICO</name>
<dbReference type="RefSeq" id="WP_382398196.1">
    <property type="nucleotide sequence ID" value="NZ_JBHSWH010000001.1"/>
</dbReference>
<protein>
    <recommendedName>
        <fullName evidence="3">DUF1232 domain-containing protein</fullName>
    </recommendedName>
</protein>
<gene>
    <name evidence="1" type="ORF">ACFQDH_02625</name>
</gene>
<proteinExistence type="predicted"/>